<evidence type="ECO:0000313" key="17">
    <source>
        <dbReference type="Proteomes" id="UP000092461"/>
    </source>
</evidence>
<dbReference type="SUPFAM" id="SSF57716">
    <property type="entry name" value="Glucocorticoid receptor-like (DNA-binding domain)"/>
    <property type="match status" value="1"/>
</dbReference>
<dbReference type="PROSITE" id="PS51060">
    <property type="entry name" value="PARP_ALPHA_HD"/>
    <property type="match status" value="1"/>
</dbReference>
<feature type="domain" description="WGR" evidence="15">
    <location>
        <begin position="279"/>
        <end position="376"/>
    </location>
</feature>
<evidence type="ECO:0000256" key="11">
    <source>
        <dbReference type="ARBA" id="ARBA00024347"/>
    </source>
</evidence>
<dbReference type="InterPro" id="IPR001510">
    <property type="entry name" value="Znf_PARP"/>
</dbReference>
<accession>A0A1B0CAY4</accession>
<evidence type="ECO:0000256" key="1">
    <source>
        <dbReference type="ARBA" id="ARBA00004123"/>
    </source>
</evidence>
<dbReference type="SUPFAM" id="SSF47587">
    <property type="entry name" value="Domain of poly(ADP-ribose) polymerase"/>
    <property type="match status" value="1"/>
</dbReference>
<keyword evidence="8" id="KW-0862">Zinc</keyword>
<dbReference type="Pfam" id="PF08063">
    <property type="entry name" value="Zn_ribbon_PADR1"/>
    <property type="match status" value="1"/>
</dbReference>
<evidence type="ECO:0000259" key="13">
    <source>
        <dbReference type="PROSITE" id="PS50064"/>
    </source>
</evidence>
<dbReference type="GO" id="GO:1990404">
    <property type="term" value="F:NAD+-protein mono-ADP-ribosyltransferase activity"/>
    <property type="evidence" value="ECO:0007669"/>
    <property type="project" value="TreeGrafter"/>
</dbReference>
<dbReference type="InterPro" id="IPR008893">
    <property type="entry name" value="WGR_domain"/>
</dbReference>
<dbReference type="GO" id="GO:0005730">
    <property type="term" value="C:nucleolus"/>
    <property type="evidence" value="ECO:0007669"/>
    <property type="project" value="TreeGrafter"/>
</dbReference>
<evidence type="ECO:0000256" key="7">
    <source>
        <dbReference type="ARBA" id="ARBA00022771"/>
    </source>
</evidence>
<sequence>MQSMDLYLAEYAKSSKAKCRSCRKKIKEGSLRMAEMVQSAFRDAKEPNWYHPTCFFKEKSPASEGDISGFGSLLIKDQNYIFDEIVIAGHNRETLKFFTSGEQISGFKSLSKEDMALITKALPAMKGYEVVPVDESKKSLQETLQKQNEKFFQLIDILKESSINKNELEEILTFNKQDRQTGKDASLNLVCDILTFGALARCAECNGQLVFCDTGYKCTGHLSEWQRCQHFEEHPPRFKAEIPIHIAVNYNLENFVTKVEDRVLMNMSAIDPALKLQHVSRVYKENGKYWACVLTKIDVNTKQNSYYKFQLLEGDNPEQYCLFRAWGRIGTTIGYKKTSFYANLETAKEKFQARYLSMTGNNWGMRDTFVKYAGKYYEMDIECDDSNTDKLSMDSTIPSKLKPQVQNLLKLIFDIDGMKNVMSKYELDIHKMSLSKLSEHQIRSAYGSLRELSRLIEGGGSTGRFTEAANRFFTLIPHNFSTRGQPLLHTEEEVNGKIEMLNTLLKIKWAYNFLKTNSDVDGLNVVNVPEVKDSLRVRGRYFPDPVQSFFRPDGVEVPLGPVRGDLEVATGTLHNE</sequence>
<proteinExistence type="inferred from homology"/>
<evidence type="ECO:0000256" key="5">
    <source>
        <dbReference type="ARBA" id="ARBA00022723"/>
    </source>
</evidence>
<protein>
    <recommendedName>
        <fullName evidence="2">NAD(+) ADP-ribosyltransferase</fullName>
        <ecNumber evidence="2">2.4.2.30</ecNumber>
    </recommendedName>
</protein>
<evidence type="ECO:0000256" key="2">
    <source>
        <dbReference type="ARBA" id="ARBA00012020"/>
    </source>
</evidence>
<evidence type="ECO:0000256" key="12">
    <source>
        <dbReference type="ARBA" id="ARBA00033987"/>
    </source>
</evidence>
<dbReference type="PANTHER" id="PTHR10459:SF60">
    <property type="entry name" value="POLY [ADP-RIBOSE] POLYMERASE 2"/>
    <property type="match status" value="1"/>
</dbReference>
<comment type="subcellular location">
    <subcellularLocation>
        <location evidence="1">Nucleus</location>
    </subcellularLocation>
</comment>
<evidence type="ECO:0000256" key="4">
    <source>
        <dbReference type="ARBA" id="ARBA00022679"/>
    </source>
</evidence>
<dbReference type="EMBL" id="AJWK01004660">
    <property type="status" value="NOT_ANNOTATED_CDS"/>
    <property type="molecule type" value="Genomic_DNA"/>
</dbReference>
<dbReference type="EMBL" id="AJWK01004658">
    <property type="status" value="NOT_ANNOTATED_CDS"/>
    <property type="molecule type" value="Genomic_DNA"/>
</dbReference>
<dbReference type="InterPro" id="IPR036930">
    <property type="entry name" value="WGR_dom_sf"/>
</dbReference>
<comment type="similarity">
    <text evidence="11">Belongs to the ARTD/PARP family.</text>
</comment>
<dbReference type="GO" id="GO:0003950">
    <property type="term" value="F:NAD+ poly-ADP-ribosyltransferase activity"/>
    <property type="evidence" value="ECO:0007669"/>
    <property type="project" value="UniProtKB-EC"/>
</dbReference>
<dbReference type="PROSITE" id="PS52007">
    <property type="entry name" value="PADR1"/>
    <property type="match status" value="1"/>
</dbReference>
<evidence type="ECO:0000259" key="14">
    <source>
        <dbReference type="PROSITE" id="PS51060"/>
    </source>
</evidence>
<evidence type="ECO:0000313" key="16">
    <source>
        <dbReference type="EnsemblMetazoa" id="LLOJ001283-PA"/>
    </source>
</evidence>
<keyword evidence="5" id="KW-0479">Metal-binding</keyword>
<dbReference type="GO" id="GO:0003677">
    <property type="term" value="F:DNA binding"/>
    <property type="evidence" value="ECO:0007669"/>
    <property type="project" value="InterPro"/>
</dbReference>
<dbReference type="GO" id="GO:0006302">
    <property type="term" value="P:double-strand break repair"/>
    <property type="evidence" value="ECO:0007669"/>
    <property type="project" value="TreeGrafter"/>
</dbReference>
<dbReference type="Pfam" id="PF05406">
    <property type="entry name" value="WGR"/>
    <property type="match status" value="1"/>
</dbReference>
<evidence type="ECO:0000256" key="9">
    <source>
        <dbReference type="ARBA" id="ARBA00023027"/>
    </source>
</evidence>
<keyword evidence="10" id="KW-0539">Nucleus</keyword>
<evidence type="ECO:0000256" key="3">
    <source>
        <dbReference type="ARBA" id="ARBA00022676"/>
    </source>
</evidence>
<dbReference type="Gene3D" id="3.30.1740.10">
    <property type="entry name" value="Zinc finger, PARP-type"/>
    <property type="match status" value="1"/>
</dbReference>
<comment type="catalytic activity">
    <reaction evidence="12">
        <text>NAD(+) + (ADP-D-ribosyl)n-acceptor = nicotinamide + (ADP-D-ribosyl)n+1-acceptor + H(+).</text>
        <dbReference type="EC" id="2.4.2.30"/>
    </reaction>
</comment>
<evidence type="ECO:0000259" key="15">
    <source>
        <dbReference type="PROSITE" id="PS51977"/>
    </source>
</evidence>
<keyword evidence="6" id="KW-0013">ADP-ribosylation</keyword>
<dbReference type="SUPFAM" id="SSF142921">
    <property type="entry name" value="WGR domain-like"/>
    <property type="match status" value="1"/>
</dbReference>
<dbReference type="SMART" id="SM01335">
    <property type="entry name" value="PADR1"/>
    <property type="match status" value="1"/>
</dbReference>
<dbReference type="GO" id="GO:0008270">
    <property type="term" value="F:zinc ion binding"/>
    <property type="evidence" value="ECO:0007669"/>
    <property type="project" value="UniProtKB-KW"/>
</dbReference>
<dbReference type="SMART" id="SM00773">
    <property type="entry name" value="WGR"/>
    <property type="match status" value="1"/>
</dbReference>
<dbReference type="VEuPathDB" id="VectorBase:LLONM1_010568"/>
<evidence type="ECO:0000256" key="10">
    <source>
        <dbReference type="ARBA" id="ARBA00023242"/>
    </source>
</evidence>
<dbReference type="EMBL" id="AJWK01004659">
    <property type="status" value="NOT_ANNOTATED_CDS"/>
    <property type="molecule type" value="Genomic_DNA"/>
</dbReference>
<reference evidence="16" key="1">
    <citation type="submission" date="2020-05" db="UniProtKB">
        <authorList>
            <consortium name="EnsemblMetazoa"/>
        </authorList>
    </citation>
    <scope>IDENTIFICATION</scope>
    <source>
        <strain evidence="16">Jacobina</strain>
    </source>
</reference>
<keyword evidence="9" id="KW-0520">NAD</keyword>
<keyword evidence="17" id="KW-1185">Reference proteome</keyword>
<dbReference type="InterPro" id="IPR049296">
    <property type="entry name" value="PARP1-like_PADR1_N"/>
</dbReference>
<dbReference type="InterPro" id="IPR012982">
    <property type="entry name" value="PARP1-like_PADR1_Zn_ribbon"/>
</dbReference>
<dbReference type="VEuPathDB" id="VectorBase:LLONM1_010704"/>
<dbReference type="EnsemblMetazoa" id="LLOJ001283-RA">
    <property type="protein sequence ID" value="LLOJ001283-PA"/>
    <property type="gene ID" value="LLOJ001283"/>
</dbReference>
<dbReference type="PROSITE" id="PS50064">
    <property type="entry name" value="ZF_PARP_2"/>
    <property type="match status" value="1"/>
</dbReference>
<keyword evidence="7" id="KW-0863">Zinc-finger</keyword>
<dbReference type="Gene3D" id="3.90.640.80">
    <property type="match status" value="1"/>
</dbReference>
<dbReference type="InterPro" id="IPR036957">
    <property type="entry name" value="Znf_PARP_sf"/>
</dbReference>
<keyword evidence="4" id="KW-0808">Transferase</keyword>
<dbReference type="CDD" id="cd08001">
    <property type="entry name" value="WGR_PARP1_like"/>
    <property type="match status" value="1"/>
</dbReference>
<dbReference type="InterPro" id="IPR004102">
    <property type="entry name" value="Poly(ADP-ribose)pol_reg_dom"/>
</dbReference>
<dbReference type="Gene3D" id="1.20.142.10">
    <property type="entry name" value="Poly(ADP-ribose) polymerase, regulatory domain"/>
    <property type="match status" value="1"/>
</dbReference>
<dbReference type="Pfam" id="PF00645">
    <property type="entry name" value="zf-PARP"/>
    <property type="match status" value="1"/>
</dbReference>
<feature type="domain" description="PARP alpha-helical" evidence="14">
    <location>
        <begin position="398"/>
        <end position="515"/>
    </location>
</feature>
<organism evidence="16 17">
    <name type="scientific">Lutzomyia longipalpis</name>
    <name type="common">Sand fly</name>
    <dbReference type="NCBI Taxonomy" id="7200"/>
    <lineage>
        <taxon>Eukaryota</taxon>
        <taxon>Metazoa</taxon>
        <taxon>Ecdysozoa</taxon>
        <taxon>Arthropoda</taxon>
        <taxon>Hexapoda</taxon>
        <taxon>Insecta</taxon>
        <taxon>Pterygota</taxon>
        <taxon>Neoptera</taxon>
        <taxon>Endopterygota</taxon>
        <taxon>Diptera</taxon>
        <taxon>Nematocera</taxon>
        <taxon>Psychodoidea</taxon>
        <taxon>Psychodidae</taxon>
        <taxon>Lutzomyia</taxon>
        <taxon>Lutzomyia</taxon>
    </lineage>
</organism>
<dbReference type="Pfam" id="PF21728">
    <property type="entry name" value="PADR1_N"/>
    <property type="match status" value="1"/>
</dbReference>
<feature type="domain" description="PARP-type" evidence="13">
    <location>
        <begin position="7"/>
        <end position="126"/>
    </location>
</feature>
<dbReference type="SMART" id="SM01336">
    <property type="entry name" value="zf-PARP"/>
    <property type="match status" value="1"/>
</dbReference>
<dbReference type="GO" id="GO:0070212">
    <property type="term" value="P:protein poly-ADP-ribosylation"/>
    <property type="evidence" value="ECO:0007669"/>
    <property type="project" value="TreeGrafter"/>
</dbReference>
<dbReference type="Pfam" id="PF02877">
    <property type="entry name" value="PARP_reg"/>
    <property type="match status" value="1"/>
</dbReference>
<dbReference type="Proteomes" id="UP000092461">
    <property type="component" value="Unassembled WGS sequence"/>
</dbReference>
<dbReference type="EMBL" id="AJWK01004657">
    <property type="status" value="NOT_ANNOTATED_CDS"/>
    <property type="molecule type" value="Genomic_DNA"/>
</dbReference>
<dbReference type="EC" id="2.4.2.30" evidence="2"/>
<dbReference type="PROSITE" id="PS51977">
    <property type="entry name" value="WGR"/>
    <property type="match status" value="1"/>
</dbReference>
<dbReference type="InterPro" id="IPR036616">
    <property type="entry name" value="Poly(ADP-ribose)pol_reg_dom_sf"/>
</dbReference>
<evidence type="ECO:0000256" key="8">
    <source>
        <dbReference type="ARBA" id="ARBA00022833"/>
    </source>
</evidence>
<name>A0A1B0CAY4_LUTLO</name>
<dbReference type="PANTHER" id="PTHR10459">
    <property type="entry name" value="DNA LIGASE"/>
    <property type="match status" value="1"/>
</dbReference>
<dbReference type="AlphaFoldDB" id="A0A1B0CAY4"/>
<dbReference type="InterPro" id="IPR050800">
    <property type="entry name" value="ARTD/PARP"/>
</dbReference>
<evidence type="ECO:0000256" key="6">
    <source>
        <dbReference type="ARBA" id="ARBA00022765"/>
    </source>
</evidence>
<keyword evidence="3" id="KW-0328">Glycosyltransferase</keyword>
<dbReference type="VEuPathDB" id="VectorBase:LLOJ001283"/>